<sequence>MGGLRSEIMLEVLFDARGNLCGYQARCEGRVGAISARYRQLFEYAFRMKAAGFVLVHNHPSGDSRPSVQDIAATRALAAVARAMDVEFFDHVIVGGRAAVSMKRAGLIPGARV</sequence>
<protein>
    <submittedName>
        <fullName evidence="7">JAB domain-containing protein</fullName>
    </submittedName>
</protein>
<dbReference type="PROSITE" id="PS01302">
    <property type="entry name" value="UPF0758"/>
    <property type="match status" value="1"/>
</dbReference>
<proteinExistence type="predicted"/>
<feature type="domain" description="MPN" evidence="6">
    <location>
        <begin position="1"/>
        <end position="108"/>
    </location>
</feature>
<evidence type="ECO:0000256" key="2">
    <source>
        <dbReference type="ARBA" id="ARBA00022723"/>
    </source>
</evidence>
<dbReference type="SUPFAM" id="SSF102712">
    <property type="entry name" value="JAB1/MPN domain"/>
    <property type="match status" value="1"/>
</dbReference>
<dbReference type="InterPro" id="IPR001405">
    <property type="entry name" value="UPF0758"/>
</dbReference>
<name>A0ABT2I215_9SPHN</name>
<keyword evidence="3" id="KW-0378">Hydrolase</keyword>
<dbReference type="Proteomes" id="UP001165583">
    <property type="component" value="Unassembled WGS sequence"/>
</dbReference>
<reference evidence="7" key="1">
    <citation type="submission" date="2022-09" db="EMBL/GenBank/DDBJ databases">
        <title>Novosphingobium sp. Nov., a polycyclic aromatic hydrocarbon-degrading bacterium isolated form mangrove sediments in HongKong.</title>
        <authorList>
            <person name="Hu Z."/>
        </authorList>
    </citation>
    <scope>NUCLEOTIDE SEQUENCE</scope>
    <source>
        <strain evidence="7">HK4-1</strain>
    </source>
</reference>
<keyword evidence="5" id="KW-0482">Metalloprotease</keyword>
<dbReference type="InterPro" id="IPR025657">
    <property type="entry name" value="RadC_JAB"/>
</dbReference>
<accession>A0ABT2I215</accession>
<dbReference type="InterPro" id="IPR020891">
    <property type="entry name" value="UPF0758_CS"/>
</dbReference>
<dbReference type="InterPro" id="IPR037518">
    <property type="entry name" value="MPN"/>
</dbReference>
<keyword evidence="1" id="KW-0645">Protease</keyword>
<dbReference type="Gene3D" id="3.40.140.10">
    <property type="entry name" value="Cytidine Deaminase, domain 2"/>
    <property type="match status" value="1"/>
</dbReference>
<dbReference type="RefSeq" id="WP_260044378.1">
    <property type="nucleotide sequence ID" value="NZ_JANZXA010000002.1"/>
</dbReference>
<evidence type="ECO:0000256" key="5">
    <source>
        <dbReference type="ARBA" id="ARBA00023049"/>
    </source>
</evidence>
<dbReference type="EMBL" id="JANZXA010000002">
    <property type="protein sequence ID" value="MCT2398845.1"/>
    <property type="molecule type" value="Genomic_DNA"/>
</dbReference>
<evidence type="ECO:0000256" key="4">
    <source>
        <dbReference type="ARBA" id="ARBA00022833"/>
    </source>
</evidence>
<comment type="caution">
    <text evidence="7">The sequence shown here is derived from an EMBL/GenBank/DDBJ whole genome shotgun (WGS) entry which is preliminary data.</text>
</comment>
<evidence type="ECO:0000256" key="3">
    <source>
        <dbReference type="ARBA" id="ARBA00022801"/>
    </source>
</evidence>
<dbReference type="PANTHER" id="PTHR30471:SF3">
    <property type="entry name" value="UPF0758 PROTEIN YEES-RELATED"/>
    <property type="match status" value="1"/>
</dbReference>
<keyword evidence="2" id="KW-0479">Metal-binding</keyword>
<gene>
    <name evidence="7" type="ORF">NZK81_04750</name>
</gene>
<evidence type="ECO:0000313" key="7">
    <source>
        <dbReference type="EMBL" id="MCT2398845.1"/>
    </source>
</evidence>
<organism evidence="7 8">
    <name type="scientific">Novosphingobium mangrovi</name>
    <name type="common">ex Huang et al. 2023</name>
    <dbReference type="NCBI Taxonomy" id="2976432"/>
    <lineage>
        <taxon>Bacteria</taxon>
        <taxon>Pseudomonadati</taxon>
        <taxon>Pseudomonadota</taxon>
        <taxon>Alphaproteobacteria</taxon>
        <taxon>Sphingomonadales</taxon>
        <taxon>Sphingomonadaceae</taxon>
        <taxon>Novosphingobium</taxon>
    </lineage>
</organism>
<keyword evidence="4" id="KW-0862">Zinc</keyword>
<evidence type="ECO:0000256" key="1">
    <source>
        <dbReference type="ARBA" id="ARBA00022670"/>
    </source>
</evidence>
<dbReference type="PROSITE" id="PS50249">
    <property type="entry name" value="MPN"/>
    <property type="match status" value="1"/>
</dbReference>
<dbReference type="PANTHER" id="PTHR30471">
    <property type="entry name" value="DNA REPAIR PROTEIN RADC"/>
    <property type="match status" value="1"/>
</dbReference>
<keyword evidence="8" id="KW-1185">Reference proteome</keyword>
<dbReference type="Pfam" id="PF04002">
    <property type="entry name" value="RadC"/>
    <property type="match status" value="1"/>
</dbReference>
<evidence type="ECO:0000313" key="8">
    <source>
        <dbReference type="Proteomes" id="UP001165583"/>
    </source>
</evidence>
<evidence type="ECO:0000259" key="6">
    <source>
        <dbReference type="PROSITE" id="PS50249"/>
    </source>
</evidence>